<evidence type="ECO:0000259" key="2">
    <source>
        <dbReference type="Pfam" id="PF25547"/>
    </source>
</evidence>
<feature type="compositionally biased region" description="Gly residues" evidence="1">
    <location>
        <begin position="331"/>
        <end position="342"/>
    </location>
</feature>
<proteinExistence type="predicted"/>
<comment type="caution">
    <text evidence="3">The sequence shown here is derived from an EMBL/GenBank/DDBJ whole genome shotgun (WGS) entry which is preliminary data.</text>
</comment>
<dbReference type="Proteomes" id="UP001500305">
    <property type="component" value="Unassembled WGS sequence"/>
</dbReference>
<evidence type="ECO:0000313" key="3">
    <source>
        <dbReference type="EMBL" id="GAA2279443.1"/>
    </source>
</evidence>
<dbReference type="RefSeq" id="WP_344641195.1">
    <property type="nucleotide sequence ID" value="NZ_BAAATR010000068.1"/>
</dbReference>
<protein>
    <recommendedName>
        <fullName evidence="2">Outer membrane channel protein CpnT-like N-terminal domain-containing protein</fullName>
    </recommendedName>
</protein>
<feature type="compositionally biased region" description="Acidic residues" evidence="1">
    <location>
        <begin position="441"/>
        <end position="451"/>
    </location>
</feature>
<feature type="region of interest" description="Disordered" evidence="1">
    <location>
        <begin position="297"/>
        <end position="583"/>
    </location>
</feature>
<dbReference type="InterPro" id="IPR057746">
    <property type="entry name" value="CpnT-like_N"/>
</dbReference>
<feature type="domain" description="Outer membrane channel protein CpnT-like N-terminal" evidence="2">
    <location>
        <begin position="18"/>
        <end position="117"/>
    </location>
</feature>
<feature type="compositionally biased region" description="Polar residues" evidence="1">
    <location>
        <begin position="567"/>
        <end position="583"/>
    </location>
</feature>
<feature type="compositionally biased region" description="Low complexity" evidence="1">
    <location>
        <begin position="463"/>
        <end position="477"/>
    </location>
</feature>
<name>A0ABN3F0W9_9ACTN</name>
<evidence type="ECO:0000313" key="4">
    <source>
        <dbReference type="Proteomes" id="UP001500305"/>
    </source>
</evidence>
<reference evidence="3 4" key="1">
    <citation type="journal article" date="2019" name="Int. J. Syst. Evol. Microbiol.">
        <title>The Global Catalogue of Microorganisms (GCM) 10K type strain sequencing project: providing services to taxonomists for standard genome sequencing and annotation.</title>
        <authorList>
            <consortium name="The Broad Institute Genomics Platform"/>
            <consortium name="The Broad Institute Genome Sequencing Center for Infectious Disease"/>
            <person name="Wu L."/>
            <person name="Ma J."/>
        </authorList>
    </citation>
    <scope>NUCLEOTIDE SEQUENCE [LARGE SCALE GENOMIC DNA]</scope>
    <source>
        <strain evidence="3 4">JCM 7356</strain>
    </source>
</reference>
<dbReference type="EMBL" id="BAAATR010000068">
    <property type="protein sequence ID" value="GAA2279443.1"/>
    <property type="molecule type" value="Genomic_DNA"/>
</dbReference>
<feature type="compositionally biased region" description="Basic and acidic residues" evidence="1">
    <location>
        <begin position="407"/>
        <end position="434"/>
    </location>
</feature>
<evidence type="ECO:0000256" key="1">
    <source>
        <dbReference type="SAM" id="MobiDB-lite"/>
    </source>
</evidence>
<dbReference type="Pfam" id="PF25547">
    <property type="entry name" value="WXG100_2"/>
    <property type="match status" value="1"/>
</dbReference>
<feature type="compositionally biased region" description="Low complexity" evidence="1">
    <location>
        <begin position="520"/>
        <end position="529"/>
    </location>
</feature>
<organism evidence="3 4">
    <name type="scientific">Kitasatospora cystarginea</name>
    <dbReference type="NCBI Taxonomy" id="58350"/>
    <lineage>
        <taxon>Bacteria</taxon>
        <taxon>Bacillati</taxon>
        <taxon>Actinomycetota</taxon>
        <taxon>Actinomycetes</taxon>
        <taxon>Kitasatosporales</taxon>
        <taxon>Streptomycetaceae</taxon>
        <taxon>Kitasatospora</taxon>
    </lineage>
</organism>
<accession>A0ABN3F0W9</accession>
<feature type="compositionally biased region" description="Gly residues" evidence="1">
    <location>
        <begin position="351"/>
        <end position="368"/>
    </location>
</feature>
<keyword evidence="4" id="KW-1185">Reference proteome</keyword>
<feature type="compositionally biased region" description="Polar residues" evidence="1">
    <location>
        <begin position="319"/>
        <end position="328"/>
    </location>
</feature>
<sequence length="583" mass="57265">MIELPADLAEVLTVVQLREDGTEIAFPDIDEDQLTELAEAWEAWTAAAEPRIQAIVACARQAVAHMSGEAADGFHRYLERYSGRDDAHAVTTLETGLAMAHCLRGASGTVARAKTTMVEQLWSTKHYLDSSLPGASPEVAAQSEGVRLTVDSCRHHVGQAGAEVDSMLRRSADRIERMDGAGQVCALGGTSTRDGGTAGAFASAEVPGRAGGSACPANGSATAGLSLAGFTGAVASADVPGAAPAADLAGASGAPGDSGGASSGALGAAAVGAGAVNGAAGRGPAVGGTAGRAGAGIMPSAAGAGPDARSRTVPGAGGQSTLQPTRQPLGSGAGSASGGRAGSGAATAGAGASGRGPVIGGMHGTGRAGGKKNTGGRRRPGLLTEEAPEQEEILTDSGIQGQAGDAPVRDRRAQQARQRWLDDARTGAAGERRAGAPQTPGEEEPPPEGDSDLLKQLTSVVLGPEPEGKGPAAASGPAGAGGAAAGQAEGRPAGDGAGVEQGRTATPRRQGEPDQGTGAGASAQTGAEAATKRAPLREEGGYQVPSPHLRAALAKLATSGAFDRSEPTSAPPRSSAVPQSPQQ</sequence>
<gene>
    <name evidence="3" type="ORF">GCM10010430_76780</name>
</gene>